<gene>
    <name evidence="2" type="ORF">KOR42_27750</name>
</gene>
<dbReference type="AlphaFoldDB" id="A0A5C5WYP1"/>
<comment type="caution">
    <text evidence="2">The sequence shown here is derived from an EMBL/GenBank/DDBJ whole genome shotgun (WGS) entry which is preliminary data.</text>
</comment>
<evidence type="ECO:0000259" key="1">
    <source>
        <dbReference type="PROSITE" id="PS50268"/>
    </source>
</evidence>
<protein>
    <submittedName>
        <fullName evidence="2">Cadherin domain protein</fullName>
    </submittedName>
</protein>
<evidence type="ECO:0000313" key="3">
    <source>
        <dbReference type="Proteomes" id="UP000317243"/>
    </source>
</evidence>
<dbReference type="SMART" id="SM00112">
    <property type="entry name" value="CA"/>
    <property type="match status" value="1"/>
</dbReference>
<dbReference type="GO" id="GO:0007156">
    <property type="term" value="P:homophilic cell adhesion via plasma membrane adhesion molecules"/>
    <property type="evidence" value="ECO:0007669"/>
    <property type="project" value="InterPro"/>
</dbReference>
<dbReference type="Proteomes" id="UP000317243">
    <property type="component" value="Unassembled WGS sequence"/>
</dbReference>
<dbReference type="EMBL" id="SIHI01000004">
    <property type="protein sequence ID" value="TWT55389.1"/>
    <property type="molecule type" value="Genomic_DNA"/>
</dbReference>
<dbReference type="InterPro" id="IPR015919">
    <property type="entry name" value="Cadherin-like_sf"/>
</dbReference>
<dbReference type="InterPro" id="IPR002126">
    <property type="entry name" value="Cadherin-like_dom"/>
</dbReference>
<proteinExistence type="predicted"/>
<organism evidence="2 3">
    <name type="scientific">Thalassoglobus neptunius</name>
    <dbReference type="NCBI Taxonomy" id="1938619"/>
    <lineage>
        <taxon>Bacteria</taxon>
        <taxon>Pseudomonadati</taxon>
        <taxon>Planctomycetota</taxon>
        <taxon>Planctomycetia</taxon>
        <taxon>Planctomycetales</taxon>
        <taxon>Planctomycetaceae</taxon>
        <taxon>Thalassoglobus</taxon>
    </lineage>
</organism>
<dbReference type="GO" id="GO:0016020">
    <property type="term" value="C:membrane"/>
    <property type="evidence" value="ECO:0007669"/>
    <property type="project" value="InterPro"/>
</dbReference>
<dbReference type="CDD" id="cd11304">
    <property type="entry name" value="Cadherin_repeat"/>
    <property type="match status" value="1"/>
</dbReference>
<name>A0A5C5WYP1_9PLAN</name>
<keyword evidence="3" id="KW-1185">Reference proteome</keyword>
<dbReference type="GO" id="GO:0005509">
    <property type="term" value="F:calcium ion binding"/>
    <property type="evidence" value="ECO:0007669"/>
    <property type="project" value="InterPro"/>
</dbReference>
<reference evidence="2 3" key="1">
    <citation type="submission" date="2019-02" db="EMBL/GenBank/DDBJ databases">
        <title>Deep-cultivation of Planctomycetes and their phenomic and genomic characterization uncovers novel biology.</title>
        <authorList>
            <person name="Wiegand S."/>
            <person name="Jogler M."/>
            <person name="Boedeker C."/>
            <person name="Pinto D."/>
            <person name="Vollmers J."/>
            <person name="Rivas-Marin E."/>
            <person name="Kohn T."/>
            <person name="Peeters S.H."/>
            <person name="Heuer A."/>
            <person name="Rast P."/>
            <person name="Oberbeckmann S."/>
            <person name="Bunk B."/>
            <person name="Jeske O."/>
            <person name="Meyerdierks A."/>
            <person name="Storesund J.E."/>
            <person name="Kallscheuer N."/>
            <person name="Luecker S."/>
            <person name="Lage O.M."/>
            <person name="Pohl T."/>
            <person name="Merkel B.J."/>
            <person name="Hornburger P."/>
            <person name="Mueller R.-W."/>
            <person name="Bruemmer F."/>
            <person name="Labrenz M."/>
            <person name="Spormann A.M."/>
            <person name="Op Den Camp H."/>
            <person name="Overmann J."/>
            <person name="Amann R."/>
            <person name="Jetten M.S.M."/>
            <person name="Mascher T."/>
            <person name="Medema M.H."/>
            <person name="Devos D.P."/>
            <person name="Kaster A.-K."/>
            <person name="Ovreas L."/>
            <person name="Rohde M."/>
            <person name="Galperin M.Y."/>
            <person name="Jogler C."/>
        </authorList>
    </citation>
    <scope>NUCLEOTIDE SEQUENCE [LARGE SCALE GENOMIC DNA]</scope>
    <source>
        <strain evidence="2 3">KOR42</strain>
    </source>
</reference>
<dbReference type="Gene3D" id="2.60.40.10">
    <property type="entry name" value="Immunoglobulins"/>
    <property type="match status" value="2"/>
</dbReference>
<dbReference type="SUPFAM" id="SSF49313">
    <property type="entry name" value="Cadherin-like"/>
    <property type="match status" value="2"/>
</dbReference>
<feature type="domain" description="Cadherin" evidence="1">
    <location>
        <begin position="63"/>
        <end position="164"/>
    </location>
</feature>
<dbReference type="PROSITE" id="PS50268">
    <property type="entry name" value="CADHERIN_2"/>
    <property type="match status" value="1"/>
</dbReference>
<dbReference type="Gene3D" id="2.60.40.60">
    <property type="entry name" value="Cadherins"/>
    <property type="match status" value="1"/>
</dbReference>
<dbReference type="InterPro" id="IPR013783">
    <property type="entry name" value="Ig-like_fold"/>
</dbReference>
<sequence length="713" mass="76156">MKVELNSLSVLLKATCFEDEFKKGTRRKHNRRHSELESLESREMLSGTTGGEAAALANNAPTDVRLTSTDIEDSAPDNAIVGILIAVDADIPDSHTFTLVDDAGGRFHINGRTLRVTDSSLIDAQTNSSHTIQIQVTDAAGAQLGTPKEFTIQVLGGANAGPVVANPPGTLEFIQGDFEATYDLSNLFSDPNGDPLTLTVEGSSNPFFFQASIEGSILTVRVADPNLLASVDLTIRAADPSGEFVEHQLTVAVTEPSSTPPIVVNPIDDLNVDQGIQTVVVDLSDVFSDAEDADLNLSVFRNTNSSLIQTSIQGTQLTISFVDPSLLVTGDLTIRATDSSGLFVDETFAVTTIEVVNQPPVVVGTLPMVNVDEDADDVVVDLSGLFSDPEGETLSIAVEGNTNSDLVSTIIVGQELHLQFAENGFGEAQITIRATDSQGDFVEQTLSVVVNAVNDPPVVQSPLDNVNVDEDAPQTVIDLGSLFQDVEDESLTLSVQSLSETGVVETSLDGNQLTLSYLPNQFGVVEVTIRATDSGGEFVDHTFLVTVHSVNDISTVVSSIDDVSVDEGTATSTIDLSGVFSDIETSDLVLTVVGNTNGELVNTALNGSLLTLNYIDGQNGTTEITVRATDADGGFVEETFQVTVNADPDEGDGEEDCHQRNFWKRVRRVIVHVSNVVEEHTGHSLNVRGVYSHIQKSFCKIQKLSRGFSGFRW</sequence>
<evidence type="ECO:0000313" key="2">
    <source>
        <dbReference type="EMBL" id="TWT55389.1"/>
    </source>
</evidence>
<dbReference type="Pfam" id="PF17963">
    <property type="entry name" value="Big_9"/>
    <property type="match status" value="2"/>
</dbReference>
<accession>A0A5C5WYP1</accession>